<protein>
    <submittedName>
        <fullName evidence="4">T9SS type A sorting domain-containing protein</fullName>
    </submittedName>
</protein>
<gene>
    <name evidence="4" type="ORF">QW060_03030</name>
</gene>
<dbReference type="EMBL" id="JAUFQU010000001">
    <property type="protein sequence ID" value="MDN3706095.1"/>
    <property type="molecule type" value="Genomic_DNA"/>
</dbReference>
<dbReference type="Pfam" id="PF18962">
    <property type="entry name" value="Por_Secre_tail"/>
    <property type="match status" value="1"/>
</dbReference>
<comment type="caution">
    <text evidence="4">The sequence shown here is derived from an EMBL/GenBank/DDBJ whole genome shotgun (WGS) entry which is preliminary data.</text>
</comment>
<evidence type="ECO:0000256" key="1">
    <source>
        <dbReference type="ARBA" id="ARBA00022729"/>
    </source>
</evidence>
<name>A0ABT8CPG7_9FLAO</name>
<feature type="signal peptide" evidence="2">
    <location>
        <begin position="1"/>
        <end position="28"/>
    </location>
</feature>
<keyword evidence="5" id="KW-1185">Reference proteome</keyword>
<evidence type="ECO:0000256" key="2">
    <source>
        <dbReference type="SAM" id="SignalP"/>
    </source>
</evidence>
<reference evidence="5" key="1">
    <citation type="journal article" date="2019" name="Int. J. Syst. Evol. Microbiol.">
        <title>The Global Catalogue of Microorganisms (GCM) 10K type strain sequencing project: providing services to taxonomists for standard genome sequencing and annotation.</title>
        <authorList>
            <consortium name="The Broad Institute Genomics Platform"/>
            <consortium name="The Broad Institute Genome Sequencing Center for Infectious Disease"/>
            <person name="Wu L."/>
            <person name="Ma J."/>
        </authorList>
    </citation>
    <scope>NUCLEOTIDE SEQUENCE [LARGE SCALE GENOMIC DNA]</scope>
    <source>
        <strain evidence="5">CECT 7184</strain>
    </source>
</reference>
<feature type="chain" id="PRO_5047492619" evidence="2">
    <location>
        <begin position="29"/>
        <end position="336"/>
    </location>
</feature>
<feature type="domain" description="Secretion system C-terminal sorting" evidence="3">
    <location>
        <begin position="269"/>
        <end position="336"/>
    </location>
</feature>
<dbReference type="InterPro" id="IPR026444">
    <property type="entry name" value="Secre_tail"/>
</dbReference>
<evidence type="ECO:0000313" key="5">
    <source>
        <dbReference type="Proteomes" id="UP001242368"/>
    </source>
</evidence>
<evidence type="ECO:0000313" key="4">
    <source>
        <dbReference type="EMBL" id="MDN3706095.1"/>
    </source>
</evidence>
<organism evidence="4 5">
    <name type="scientific">Paenimyroides ceti</name>
    <dbReference type="NCBI Taxonomy" id="395087"/>
    <lineage>
        <taxon>Bacteria</taxon>
        <taxon>Pseudomonadati</taxon>
        <taxon>Bacteroidota</taxon>
        <taxon>Flavobacteriia</taxon>
        <taxon>Flavobacteriales</taxon>
        <taxon>Flavobacteriaceae</taxon>
        <taxon>Paenimyroides</taxon>
    </lineage>
</organism>
<accession>A0ABT8CPG7</accession>
<dbReference type="NCBIfam" id="TIGR04183">
    <property type="entry name" value="Por_Secre_tail"/>
    <property type="match status" value="1"/>
</dbReference>
<evidence type="ECO:0000259" key="3">
    <source>
        <dbReference type="Pfam" id="PF18962"/>
    </source>
</evidence>
<dbReference type="RefSeq" id="WP_290362232.1">
    <property type="nucleotide sequence ID" value="NZ_JAUFQU010000001.1"/>
</dbReference>
<keyword evidence="1 2" id="KW-0732">Signal</keyword>
<sequence length="336" mass="38084">MIITFEFKIMKRKLFLLGLLLMFIQTKAQTHYTHTASTTTYTDLEDPISLNDNQVWYNNQYGPFEVPFSFKIAGQTITHFSFRSNNFEFLTGLNDDSDTTYLMIASGIFIQDKNYDEEISQSPISYKVIGSAGSRVLKMEVKNAGSTTESNANETNSLFLNFQVWIYEATNIIEYHYGDSNINSTAMEMLVQENQDPFLIGLGEKFLNYGGFVYGDPASLSFAEVANVEENELGSYKITSYPVNGTLYRFIPSTTTVGTEQFNKTQFRMYPNPVTSILKISLEKMDVTDYIITDMTGKTLQKGIFKALENTIEVGNLSSGMYCIRIGDTTQKFIKK</sequence>
<proteinExistence type="predicted"/>
<dbReference type="Proteomes" id="UP001242368">
    <property type="component" value="Unassembled WGS sequence"/>
</dbReference>